<name>A0A0R1JR29_9LACO</name>
<dbReference type="Proteomes" id="UP000051804">
    <property type="component" value="Unassembled WGS sequence"/>
</dbReference>
<reference evidence="4 5" key="1">
    <citation type="journal article" date="2015" name="Genome Announc.">
        <title>Expanding the biotechnology potential of lactobacilli through comparative genomics of 213 strains and associated genera.</title>
        <authorList>
            <person name="Sun Z."/>
            <person name="Harris H.M."/>
            <person name="McCann A."/>
            <person name="Guo C."/>
            <person name="Argimon S."/>
            <person name="Zhang W."/>
            <person name="Yang X."/>
            <person name="Jeffery I.B."/>
            <person name="Cooney J.C."/>
            <person name="Kagawa T.F."/>
            <person name="Liu W."/>
            <person name="Song Y."/>
            <person name="Salvetti E."/>
            <person name="Wrobel A."/>
            <person name="Rasinkangas P."/>
            <person name="Parkhill J."/>
            <person name="Rea M.C."/>
            <person name="O'Sullivan O."/>
            <person name="Ritari J."/>
            <person name="Douillard F.P."/>
            <person name="Paul Ross R."/>
            <person name="Yang R."/>
            <person name="Briner A.E."/>
            <person name="Felis G.E."/>
            <person name="de Vos W.M."/>
            <person name="Barrangou R."/>
            <person name="Klaenhammer T.R."/>
            <person name="Caufield P.W."/>
            <person name="Cui Y."/>
            <person name="Zhang H."/>
            <person name="O'Toole P.W."/>
        </authorList>
    </citation>
    <scope>NUCLEOTIDE SEQUENCE [LARGE SCALE GENOMIC DNA]</scope>
    <source>
        <strain evidence="4 5">JCM 17158</strain>
    </source>
</reference>
<dbReference type="PANTHER" id="PTHR10357">
    <property type="entry name" value="ALPHA-AMYLASE FAMILY MEMBER"/>
    <property type="match status" value="1"/>
</dbReference>
<evidence type="ECO:0000259" key="3">
    <source>
        <dbReference type="SMART" id="SM00642"/>
    </source>
</evidence>
<keyword evidence="2" id="KW-0326">Glycosidase</keyword>
<dbReference type="SMART" id="SM00642">
    <property type="entry name" value="Aamy"/>
    <property type="match status" value="1"/>
</dbReference>
<sequence>MKMSDDDETGGSAIWVRPFFDSGNKADSLAPRCLLPYAGRRLEAMAMGAWYDHAIIYQIYPKSFQDSNGDGVGDLNGIRQRIPYLTQLGINAVWLNPVFTSPQVDNGYDVANYYAIDPAMGTMADMDDLIQALHEAGIHVILDFVLNHTSDQHPWFQDALRGPASLYRDYYIFAGSHNQRPNNWGSFFGGSVWEPDPSGSGQSYFHLFDKHMPDLNWANPEVRHAMGDVANYWLQKGIDGLRVDAFIHIAKAALDQDLPTPTGTSAPVTAEPFYANLPQVQSWLRPFCAQLKADYPNVFLLGEAASANVNLAVDYTAPDRGLMDSVVTFRYFTDSKAGLDPNLPEQYQTHQLDFAAFKQTQAVWQQTLAGVSQPTLYWGNHDMPRVNGRVAHTPTQAQSLAMLMYLQRGIPIIYYGEELGMQNLTLPTAEAFHDPSVNAFVQEAVAHGISEPDALAMASANHKLPARGPMQWTATGGFTSGTPWLTGQAEPLASAAEQAKTPGSTLVFYQHLLALKRQSLFQTGDYRLLTTDAASYVYQRRLGNQVAIVAVALGETETTIKLPAGRYHVRLQTGDATLTGHTLTLGAHAGVVLS</sequence>
<dbReference type="CDD" id="cd11333">
    <property type="entry name" value="AmyAc_SI_OligoGlu_DGase"/>
    <property type="match status" value="1"/>
</dbReference>
<dbReference type="Gene3D" id="2.60.40.1180">
    <property type="entry name" value="Golgi alpha-mannosidase II"/>
    <property type="match status" value="1"/>
</dbReference>
<accession>A0A0R1JR29</accession>
<dbReference type="AlphaFoldDB" id="A0A0R1JR29"/>
<comment type="similarity">
    <text evidence="1">Belongs to the glycosyl hydrolase 13 family.</text>
</comment>
<evidence type="ECO:0000313" key="5">
    <source>
        <dbReference type="Proteomes" id="UP000051804"/>
    </source>
</evidence>
<proteinExistence type="inferred from homology"/>
<gene>
    <name evidence="4" type="ORF">FD02_GL001675</name>
</gene>
<dbReference type="InterPro" id="IPR006047">
    <property type="entry name" value="GH13_cat_dom"/>
</dbReference>
<dbReference type="InterPro" id="IPR013780">
    <property type="entry name" value="Glyco_hydro_b"/>
</dbReference>
<dbReference type="GO" id="GO:0009313">
    <property type="term" value="P:oligosaccharide catabolic process"/>
    <property type="evidence" value="ECO:0007669"/>
    <property type="project" value="TreeGrafter"/>
</dbReference>
<protein>
    <submittedName>
        <fullName evidence="4">Alpha-glucosidase</fullName>
    </submittedName>
</protein>
<dbReference type="InterPro" id="IPR017853">
    <property type="entry name" value="GH"/>
</dbReference>
<feature type="domain" description="Glycosyl hydrolase family 13 catalytic" evidence="3">
    <location>
        <begin position="58"/>
        <end position="467"/>
    </location>
</feature>
<dbReference type="SUPFAM" id="SSF51445">
    <property type="entry name" value="(Trans)glycosidases"/>
    <property type="match status" value="1"/>
</dbReference>
<keyword evidence="5" id="KW-1185">Reference proteome</keyword>
<dbReference type="InterPro" id="IPR045857">
    <property type="entry name" value="O16G_dom_2"/>
</dbReference>
<dbReference type="PANTHER" id="PTHR10357:SF179">
    <property type="entry name" value="NEUTRAL AND BASIC AMINO ACID TRANSPORT PROTEIN RBAT"/>
    <property type="match status" value="1"/>
</dbReference>
<dbReference type="EMBL" id="AZDJ01000003">
    <property type="protein sequence ID" value="KRK73845.1"/>
    <property type="molecule type" value="Genomic_DNA"/>
</dbReference>
<dbReference type="Gene3D" id="3.90.400.10">
    <property type="entry name" value="Oligo-1,6-glucosidase, Domain 2"/>
    <property type="match status" value="1"/>
</dbReference>
<dbReference type="Gene3D" id="3.20.20.80">
    <property type="entry name" value="Glycosidases"/>
    <property type="match status" value="1"/>
</dbReference>
<organism evidence="4 5">
    <name type="scientific">Lacticaseibacillus nasuensis JCM 17158</name>
    <dbReference type="NCBI Taxonomy" id="1291734"/>
    <lineage>
        <taxon>Bacteria</taxon>
        <taxon>Bacillati</taxon>
        <taxon>Bacillota</taxon>
        <taxon>Bacilli</taxon>
        <taxon>Lactobacillales</taxon>
        <taxon>Lactobacillaceae</taxon>
        <taxon>Lacticaseibacillus</taxon>
    </lineage>
</organism>
<evidence type="ECO:0000313" key="4">
    <source>
        <dbReference type="EMBL" id="KRK73845.1"/>
    </source>
</evidence>
<dbReference type="SUPFAM" id="SSF51011">
    <property type="entry name" value="Glycosyl hydrolase domain"/>
    <property type="match status" value="1"/>
</dbReference>
<dbReference type="PATRIC" id="fig|1291734.4.peg.1723"/>
<dbReference type="Pfam" id="PF00128">
    <property type="entry name" value="Alpha-amylase"/>
    <property type="match status" value="1"/>
</dbReference>
<dbReference type="GO" id="GO:0004556">
    <property type="term" value="F:alpha-amylase activity"/>
    <property type="evidence" value="ECO:0007669"/>
    <property type="project" value="TreeGrafter"/>
</dbReference>
<evidence type="ECO:0000256" key="1">
    <source>
        <dbReference type="ARBA" id="ARBA00008061"/>
    </source>
</evidence>
<keyword evidence="2" id="KW-0378">Hydrolase</keyword>
<evidence type="ECO:0000256" key="2">
    <source>
        <dbReference type="ARBA" id="ARBA00023295"/>
    </source>
</evidence>
<dbReference type="STRING" id="1291734.FD02_GL001675"/>
<comment type="caution">
    <text evidence="4">The sequence shown here is derived from an EMBL/GenBank/DDBJ whole genome shotgun (WGS) entry which is preliminary data.</text>
</comment>